<evidence type="ECO:0000313" key="16">
    <source>
        <dbReference type="Proteomes" id="UP001491310"/>
    </source>
</evidence>
<proteinExistence type="inferred from homology"/>
<keyword evidence="5" id="KW-0999">Mitochondrion inner membrane</keyword>
<keyword evidence="9" id="KW-0012">Acyltransferase</keyword>
<evidence type="ECO:0000256" key="9">
    <source>
        <dbReference type="ARBA" id="ARBA00023315"/>
    </source>
</evidence>
<dbReference type="CDD" id="cd07989">
    <property type="entry name" value="LPLAT_AGPAT-like"/>
    <property type="match status" value="1"/>
</dbReference>
<dbReference type="SUPFAM" id="SSF69593">
    <property type="entry name" value="Glycerol-3-phosphate (1)-acyltransferase"/>
    <property type="match status" value="1"/>
</dbReference>
<dbReference type="InterPro" id="IPR000872">
    <property type="entry name" value="Tafazzin"/>
</dbReference>
<dbReference type="Proteomes" id="UP001491310">
    <property type="component" value="Unassembled WGS sequence"/>
</dbReference>
<keyword evidence="7" id="KW-0496">Mitochondrion</keyword>
<comment type="caution">
    <text evidence="15">The sequence shown here is derived from an EMBL/GenBank/DDBJ whole genome shotgun (WGS) entry which is preliminary data.</text>
</comment>
<evidence type="ECO:0000313" key="15">
    <source>
        <dbReference type="EMBL" id="KAK9917661.1"/>
    </source>
</evidence>
<evidence type="ECO:0000256" key="6">
    <source>
        <dbReference type="ARBA" id="ARBA00023098"/>
    </source>
</evidence>
<feature type="compositionally biased region" description="Basic and acidic residues" evidence="13">
    <location>
        <begin position="279"/>
        <end position="291"/>
    </location>
</feature>
<evidence type="ECO:0000256" key="5">
    <source>
        <dbReference type="ARBA" id="ARBA00022792"/>
    </source>
</evidence>
<dbReference type="Pfam" id="PF01553">
    <property type="entry name" value="Acyltransferase"/>
    <property type="match status" value="1"/>
</dbReference>
<dbReference type="SMART" id="SM00563">
    <property type="entry name" value="PlsC"/>
    <property type="match status" value="1"/>
</dbReference>
<evidence type="ECO:0000256" key="7">
    <source>
        <dbReference type="ARBA" id="ARBA00023128"/>
    </source>
</evidence>
<keyword evidence="3" id="KW-0808">Transferase</keyword>
<dbReference type="PRINTS" id="PR00979">
    <property type="entry name" value="TAFAZZIN"/>
</dbReference>
<accession>A0ABR2Z1R5</accession>
<evidence type="ECO:0000256" key="1">
    <source>
        <dbReference type="ARBA" id="ARBA00004137"/>
    </source>
</evidence>
<comment type="subcellular location">
    <subcellularLocation>
        <location evidence="1">Mitochondrion inner membrane</location>
        <topology evidence="1">Peripheral membrane protein</topology>
        <orientation evidence="1">Intermembrane side</orientation>
    </subcellularLocation>
    <subcellularLocation>
        <location evidence="10">Mitochondrion outer membrane</location>
        <topology evidence="10">Peripheral membrane protein</topology>
        <orientation evidence="10">Intermembrane side</orientation>
    </subcellularLocation>
</comment>
<dbReference type="InterPro" id="IPR002123">
    <property type="entry name" value="Plipid/glycerol_acylTrfase"/>
</dbReference>
<evidence type="ECO:0000256" key="2">
    <source>
        <dbReference type="ARBA" id="ARBA00010524"/>
    </source>
</evidence>
<feature type="region of interest" description="Disordered" evidence="13">
    <location>
        <begin position="256"/>
        <end position="291"/>
    </location>
</feature>
<evidence type="ECO:0000256" key="4">
    <source>
        <dbReference type="ARBA" id="ARBA00022787"/>
    </source>
</evidence>
<evidence type="ECO:0000256" key="13">
    <source>
        <dbReference type="SAM" id="MobiDB-lite"/>
    </source>
</evidence>
<dbReference type="PANTHER" id="PTHR12497:SF0">
    <property type="entry name" value="TAFAZZIN"/>
    <property type="match status" value="1"/>
</dbReference>
<keyword evidence="16" id="KW-1185">Reference proteome</keyword>
<evidence type="ECO:0000256" key="12">
    <source>
        <dbReference type="RuleBase" id="RU365062"/>
    </source>
</evidence>
<keyword evidence="6" id="KW-0443">Lipid metabolism</keyword>
<organism evidence="15 16">
    <name type="scientific">Coccomyxa subellipsoidea</name>
    <dbReference type="NCBI Taxonomy" id="248742"/>
    <lineage>
        <taxon>Eukaryota</taxon>
        <taxon>Viridiplantae</taxon>
        <taxon>Chlorophyta</taxon>
        <taxon>core chlorophytes</taxon>
        <taxon>Trebouxiophyceae</taxon>
        <taxon>Trebouxiophyceae incertae sedis</taxon>
        <taxon>Coccomyxaceae</taxon>
        <taxon>Coccomyxa</taxon>
    </lineage>
</organism>
<reference evidence="15 16" key="1">
    <citation type="journal article" date="2024" name="Nat. Commun.">
        <title>Phylogenomics reveals the evolutionary origins of lichenization in chlorophyte algae.</title>
        <authorList>
            <person name="Puginier C."/>
            <person name="Libourel C."/>
            <person name="Otte J."/>
            <person name="Skaloud P."/>
            <person name="Haon M."/>
            <person name="Grisel S."/>
            <person name="Petersen M."/>
            <person name="Berrin J.G."/>
            <person name="Delaux P.M."/>
            <person name="Dal Grande F."/>
            <person name="Keller J."/>
        </authorList>
    </citation>
    <scope>NUCLEOTIDE SEQUENCE [LARGE SCALE GENOMIC DNA]</scope>
    <source>
        <strain evidence="15 16">SAG 216-7</strain>
    </source>
</reference>
<evidence type="ECO:0000256" key="10">
    <source>
        <dbReference type="ARBA" id="ARBA00024323"/>
    </source>
</evidence>
<dbReference type="EMBL" id="JALJOT010000002">
    <property type="protein sequence ID" value="KAK9917661.1"/>
    <property type="molecule type" value="Genomic_DNA"/>
</dbReference>
<comment type="similarity">
    <text evidence="2 12">Belongs to the taffazin family.</text>
</comment>
<name>A0ABR2Z1R5_9CHLO</name>
<keyword evidence="4" id="KW-1000">Mitochondrion outer membrane</keyword>
<evidence type="ECO:0000256" key="3">
    <source>
        <dbReference type="ARBA" id="ARBA00022679"/>
    </source>
</evidence>
<sequence>MDTICEDPIEGVPIDAPWGDLGRNFTLGLVSIGSKFVLNVLNTTKISNVEGIEEIATNRPSGTGLLTVCNHTSTIDDPVVLSVLLPWNFFYTESMHGGNRWSLCAKEICYRNTFLGQFFLSGKTLPIERGRGLQQPAMQTAARLLARGDWVHVFPEGRVGYSGRVQPCKWGVGKLVCDCIAESGRSPVILPFYHSGMGRVMPEHGRIPRVGREVDITVGHPLDVSDLTCRCGQPGLDQKQVWKDITERIAQSLQELEAVSPPNANQLKEKNLTQEGVEADLRKRDPVLPER</sequence>
<evidence type="ECO:0000259" key="14">
    <source>
        <dbReference type="SMART" id="SM00563"/>
    </source>
</evidence>
<evidence type="ECO:0000256" key="8">
    <source>
        <dbReference type="ARBA" id="ARBA00023136"/>
    </source>
</evidence>
<feature type="domain" description="Phospholipid/glycerol acyltransferase" evidence="14">
    <location>
        <begin position="65"/>
        <end position="197"/>
    </location>
</feature>
<dbReference type="PANTHER" id="PTHR12497">
    <property type="entry name" value="TAZ PROTEIN TAFAZZIN"/>
    <property type="match status" value="1"/>
</dbReference>
<protein>
    <recommendedName>
        <fullName evidence="12">Tafazzin family protein</fullName>
    </recommendedName>
</protein>
<comment type="catalytic activity">
    <reaction evidence="11">
        <text>1'-[1,2-diacyl-sn-glycero-3-phospho],3'-[1-acyl-sn-glycero-3-phospho]-glycerol + a 1,2-diacyl-sn-glycero-3-phosphocholine = a cardiolipin + a 1-acyl-sn-glycero-3-phosphocholine</text>
        <dbReference type="Rhea" id="RHEA:33731"/>
        <dbReference type="ChEBI" id="CHEBI:57643"/>
        <dbReference type="ChEBI" id="CHEBI:58168"/>
        <dbReference type="ChEBI" id="CHEBI:62237"/>
        <dbReference type="ChEBI" id="CHEBI:64743"/>
    </reaction>
    <physiologicalReaction direction="left-to-right" evidence="11">
        <dbReference type="Rhea" id="RHEA:33732"/>
    </physiologicalReaction>
    <physiologicalReaction direction="right-to-left" evidence="11">
        <dbReference type="Rhea" id="RHEA:33733"/>
    </physiologicalReaction>
</comment>
<evidence type="ECO:0000256" key="11">
    <source>
        <dbReference type="ARBA" id="ARBA00047906"/>
    </source>
</evidence>
<keyword evidence="8" id="KW-0472">Membrane</keyword>
<gene>
    <name evidence="15" type="ORF">WJX75_006966</name>
</gene>